<dbReference type="RefSeq" id="WP_142080136.1">
    <property type="nucleotide sequence ID" value="NZ_VFPT01000001.1"/>
</dbReference>
<evidence type="ECO:0000313" key="1">
    <source>
        <dbReference type="EMBL" id="TQM92428.1"/>
    </source>
</evidence>
<reference evidence="1 2" key="1">
    <citation type="submission" date="2019-06" db="EMBL/GenBank/DDBJ databases">
        <title>Genomic Encyclopedia of Archaeal and Bacterial Type Strains, Phase II (KMG-II): from individual species to whole genera.</title>
        <authorList>
            <person name="Goeker M."/>
        </authorList>
    </citation>
    <scope>NUCLEOTIDE SEQUENCE [LARGE SCALE GENOMIC DNA]</scope>
    <source>
        <strain evidence="1 2">DSM 18423</strain>
    </source>
</reference>
<organism evidence="1 2">
    <name type="scientific">Roseinatronobacter monicus</name>
    <dbReference type="NCBI Taxonomy" id="393481"/>
    <lineage>
        <taxon>Bacteria</taxon>
        <taxon>Pseudomonadati</taxon>
        <taxon>Pseudomonadota</taxon>
        <taxon>Alphaproteobacteria</taxon>
        <taxon>Rhodobacterales</taxon>
        <taxon>Paracoccaceae</taxon>
        <taxon>Roseinatronobacter</taxon>
    </lineage>
</organism>
<comment type="caution">
    <text evidence="1">The sequence shown here is derived from an EMBL/GenBank/DDBJ whole genome shotgun (WGS) entry which is preliminary data.</text>
</comment>
<proteinExistence type="predicted"/>
<keyword evidence="2" id="KW-1185">Reference proteome</keyword>
<dbReference type="Proteomes" id="UP000320582">
    <property type="component" value="Unassembled WGS sequence"/>
</dbReference>
<name>A0A543KBG5_9RHOB</name>
<sequence length="323" mass="37218">MKLTFPHKDRIWENSISGLLTRVNAYYILYPYIFGFHDEEFFRNASAYAAYEAHNYFLGLNQSKLVELGSYEIWQEYLSLNGNLVANFVRSLEEVSESSSLAYKKLSKQGGTPNRPNFVCRVSKSYIKDQKRKLRGAAGAEELPDIPLFEDCSNEEAISQREIVAKFCVVLKAISKKRSDALLTSEQKSALQKFPKYKVSSIVCSHCFENEVKEIDVNDIVNWYSAIVPLIYAMSSCVEFSHHMRDNFIESFPVIVARHNEMYEIVVKEMLNNGNEQYFNADKVLLLDLPLPPDMRPLPRPSVGKNLDLEIMKAVTRTRLRRR</sequence>
<dbReference type="EMBL" id="VFPT01000001">
    <property type="protein sequence ID" value="TQM92428.1"/>
    <property type="molecule type" value="Genomic_DNA"/>
</dbReference>
<gene>
    <name evidence="1" type="ORF">BD293_1034</name>
</gene>
<protein>
    <submittedName>
        <fullName evidence="1">Uncharacterized protein</fullName>
    </submittedName>
</protein>
<accession>A0A543KBG5</accession>
<dbReference type="AlphaFoldDB" id="A0A543KBG5"/>
<evidence type="ECO:0000313" key="2">
    <source>
        <dbReference type="Proteomes" id="UP000320582"/>
    </source>
</evidence>